<dbReference type="Pfam" id="PF12318">
    <property type="entry name" value="FAD-SLDH"/>
    <property type="match status" value="1"/>
</dbReference>
<comment type="caution">
    <text evidence="1">The sequence shown here is derived from an EMBL/GenBank/DDBJ whole genome shotgun (WGS) entry which is preliminary data.</text>
</comment>
<evidence type="ECO:0008006" key="3">
    <source>
        <dbReference type="Google" id="ProtNLM"/>
    </source>
</evidence>
<evidence type="ECO:0000313" key="1">
    <source>
        <dbReference type="EMBL" id="MBL1097676.1"/>
    </source>
</evidence>
<gene>
    <name evidence="1" type="ORF">JK363_13510</name>
</gene>
<dbReference type="InterPro" id="IPR024651">
    <property type="entry name" value="FAD-SLDH_ssu"/>
</dbReference>
<reference evidence="1 2" key="1">
    <citation type="submission" date="2021-01" db="EMBL/GenBank/DDBJ databases">
        <title>WGS of actinomycetes isolated from Thailand.</title>
        <authorList>
            <person name="Thawai C."/>
        </authorList>
    </citation>
    <scope>NUCLEOTIDE SEQUENCE [LARGE SCALE GENOMIC DNA]</scope>
    <source>
        <strain evidence="1 2">CA1R205</strain>
    </source>
</reference>
<dbReference type="RefSeq" id="WP_201875108.1">
    <property type="nucleotide sequence ID" value="NZ_JAERRF010000007.1"/>
</dbReference>
<proteinExistence type="predicted"/>
<sequence>MTHAADFRALSELLTGEPSLNQALADAYRQRLSQAYPADLPRLIDAYRAASGQSDPAVALRAALDADTALARAARETLAVWYTSQFTRPDGTLDAPDTPRHYQESLVWKVIQAHPLSAAPIPGGYGYWTQHP</sequence>
<keyword evidence="2" id="KW-1185">Reference proteome</keyword>
<protein>
    <recommendedName>
        <fullName evidence="3">D-sorbitol dehydrogenase-like protein</fullName>
    </recommendedName>
</protein>
<dbReference type="Proteomes" id="UP000634229">
    <property type="component" value="Unassembled WGS sequence"/>
</dbReference>
<evidence type="ECO:0000313" key="2">
    <source>
        <dbReference type="Proteomes" id="UP000634229"/>
    </source>
</evidence>
<accession>A0ABS1NCX0</accession>
<name>A0ABS1NCX0_9ACTN</name>
<dbReference type="EMBL" id="JAERRF010000007">
    <property type="protein sequence ID" value="MBL1097676.1"/>
    <property type="molecule type" value="Genomic_DNA"/>
</dbReference>
<organism evidence="1 2">
    <name type="scientific">Streptomyces coffeae</name>
    <dbReference type="NCBI Taxonomy" id="621382"/>
    <lineage>
        <taxon>Bacteria</taxon>
        <taxon>Bacillati</taxon>
        <taxon>Actinomycetota</taxon>
        <taxon>Actinomycetes</taxon>
        <taxon>Kitasatosporales</taxon>
        <taxon>Streptomycetaceae</taxon>
        <taxon>Streptomyces</taxon>
    </lineage>
</organism>